<keyword evidence="2 4" id="KW-0808">Transferase</keyword>
<dbReference type="InterPro" id="IPR028098">
    <property type="entry name" value="Glyco_trans_4-like_N"/>
</dbReference>
<evidence type="ECO:0000313" key="4">
    <source>
        <dbReference type="EMBL" id="TQM33763.1"/>
    </source>
</evidence>
<dbReference type="GO" id="GO:0016757">
    <property type="term" value="F:glycosyltransferase activity"/>
    <property type="evidence" value="ECO:0007669"/>
    <property type="project" value="UniProtKB-KW"/>
</dbReference>
<sequence length="376" mass="40251">MTHYGFLSTFPPTRCGLATFTESLSTALVRHDDEGTIVRALDQPEERDRHDPRVRSRVSTDLIADDGLSTLRATMALNACDVVIVQHEYGIYGGRDGDQVLDVLAALRIPAIVVLHTVLVAPTQHQREVLEEVCRLASVVVVMTTHARDNLAAIYAVDLARVRVIPHGVQHVALRESKPHSGRRVVTWGLLSPGKGIEWGIRAMAQLTDITPTVEYLVAGQTHPKVLAHAGESYRTMLAGLAGDLGIGSSVRIDGRYLEASQLAALIASADVVLLPYDSVDQATSGVLAEAVAAGVPVVATAFPHAVELLSSGAGIVVPHQNPDATARALREIITGTAVADRMRETALRETNETTWSAVADRYRTVTARLAAGRAA</sequence>
<evidence type="ECO:0000256" key="2">
    <source>
        <dbReference type="ARBA" id="ARBA00022679"/>
    </source>
</evidence>
<organism evidence="4 5">
    <name type="scientific">Microbacterium kyungheense</name>
    <dbReference type="NCBI Taxonomy" id="1263636"/>
    <lineage>
        <taxon>Bacteria</taxon>
        <taxon>Bacillati</taxon>
        <taxon>Actinomycetota</taxon>
        <taxon>Actinomycetes</taxon>
        <taxon>Micrococcales</taxon>
        <taxon>Microbacteriaceae</taxon>
        <taxon>Microbacterium</taxon>
    </lineage>
</organism>
<keyword evidence="5" id="KW-1185">Reference proteome</keyword>
<dbReference type="Proteomes" id="UP000320235">
    <property type="component" value="Unassembled WGS sequence"/>
</dbReference>
<evidence type="ECO:0000259" key="3">
    <source>
        <dbReference type="Pfam" id="PF13439"/>
    </source>
</evidence>
<accession>A0A543FIS0</accession>
<dbReference type="PANTHER" id="PTHR12526:SF572">
    <property type="entry name" value="BLL5144 PROTEIN"/>
    <property type="match status" value="1"/>
</dbReference>
<dbReference type="Pfam" id="PF13439">
    <property type="entry name" value="Glyco_transf_4"/>
    <property type="match status" value="1"/>
</dbReference>
<keyword evidence="1" id="KW-0328">Glycosyltransferase</keyword>
<dbReference type="SUPFAM" id="SSF53756">
    <property type="entry name" value="UDP-Glycosyltransferase/glycogen phosphorylase"/>
    <property type="match status" value="1"/>
</dbReference>
<dbReference type="RefSeq" id="WP_141892308.1">
    <property type="nucleotide sequence ID" value="NZ_BAABLH010000013.1"/>
</dbReference>
<dbReference type="EMBL" id="VFPE01000001">
    <property type="protein sequence ID" value="TQM33763.1"/>
    <property type="molecule type" value="Genomic_DNA"/>
</dbReference>
<reference evidence="4 5" key="1">
    <citation type="submission" date="2019-06" db="EMBL/GenBank/DDBJ databases">
        <title>Sequencing the genomes of 1000 actinobacteria strains.</title>
        <authorList>
            <person name="Klenk H.-P."/>
        </authorList>
    </citation>
    <scope>NUCLEOTIDE SEQUENCE [LARGE SCALE GENOMIC DNA]</scope>
    <source>
        <strain evidence="4 5">DSM 105492</strain>
    </source>
</reference>
<protein>
    <submittedName>
        <fullName evidence="4">Glycosyltransferase involved in cell wall biosynthesis</fullName>
    </submittedName>
</protein>
<evidence type="ECO:0000313" key="5">
    <source>
        <dbReference type="Proteomes" id="UP000320235"/>
    </source>
</evidence>
<evidence type="ECO:0000256" key="1">
    <source>
        <dbReference type="ARBA" id="ARBA00022676"/>
    </source>
</evidence>
<name>A0A543FIS0_9MICO</name>
<dbReference type="Gene3D" id="3.40.50.2000">
    <property type="entry name" value="Glycogen Phosphorylase B"/>
    <property type="match status" value="2"/>
</dbReference>
<dbReference type="Pfam" id="PF13692">
    <property type="entry name" value="Glyco_trans_1_4"/>
    <property type="match status" value="1"/>
</dbReference>
<comment type="caution">
    <text evidence="4">The sequence shown here is derived from an EMBL/GenBank/DDBJ whole genome shotgun (WGS) entry which is preliminary data.</text>
</comment>
<dbReference type="PANTHER" id="PTHR12526">
    <property type="entry name" value="GLYCOSYLTRANSFERASE"/>
    <property type="match status" value="1"/>
</dbReference>
<dbReference type="OrthoDB" id="9765330at2"/>
<dbReference type="AlphaFoldDB" id="A0A543FIS0"/>
<gene>
    <name evidence="4" type="ORF">FB391_0046</name>
</gene>
<proteinExistence type="predicted"/>
<feature type="domain" description="Glycosyltransferase subfamily 4-like N-terminal" evidence="3">
    <location>
        <begin position="16"/>
        <end position="169"/>
    </location>
</feature>